<keyword evidence="3" id="KW-1185">Reference proteome</keyword>
<dbReference type="EMBL" id="OX459969">
    <property type="protein sequence ID" value="CAI9173105.1"/>
    <property type="molecule type" value="Genomic_DNA"/>
</dbReference>
<accession>A0ABN8ZI07</accession>
<evidence type="ECO:0000256" key="1">
    <source>
        <dbReference type="SAM" id="MobiDB-lite"/>
    </source>
</evidence>
<feature type="region of interest" description="Disordered" evidence="1">
    <location>
        <begin position="198"/>
        <end position="233"/>
    </location>
</feature>
<proteinExistence type="predicted"/>
<organism evidence="2 3">
    <name type="scientific">Rangifer tarandus platyrhynchus</name>
    <name type="common">Svalbard reindeer</name>
    <dbReference type="NCBI Taxonomy" id="3082113"/>
    <lineage>
        <taxon>Eukaryota</taxon>
        <taxon>Metazoa</taxon>
        <taxon>Chordata</taxon>
        <taxon>Craniata</taxon>
        <taxon>Vertebrata</taxon>
        <taxon>Euteleostomi</taxon>
        <taxon>Mammalia</taxon>
        <taxon>Eutheria</taxon>
        <taxon>Laurasiatheria</taxon>
        <taxon>Artiodactyla</taxon>
        <taxon>Ruminantia</taxon>
        <taxon>Pecora</taxon>
        <taxon>Cervidae</taxon>
        <taxon>Odocoileinae</taxon>
        <taxon>Rangifer</taxon>
    </lineage>
</organism>
<reference evidence="2" key="1">
    <citation type="submission" date="2023-04" db="EMBL/GenBank/DDBJ databases">
        <authorList>
            <consortium name="ELIXIR-Norway"/>
        </authorList>
    </citation>
    <scope>NUCLEOTIDE SEQUENCE [LARGE SCALE GENOMIC DNA]</scope>
</reference>
<name>A0ABN8ZI07_RANTA</name>
<gene>
    <name evidence="2" type="ORF">MRATA1EN1_LOCUS22067</name>
</gene>
<sequence length="233" mass="23291">MHSLRGQIGLLGSSDDAISRAMSISLLLKGSAALTPRSRLASAPSAQARPPQRACPGLASAASPQPCAFYTLYNWGGGGGGGSPAGHVIQPAGAAGAGARAERGAGRAVRVRAARAGGRRAGLRRAAAAAAARQWAGRGGGGAGAERGRRAEDGAVPGLPLQPPGDTPCTLRLGALAAASVAALAAAARAAFPALPGRASPFRLGEERRQRRRRRHTGVSPAGDFFLLSSSTD</sequence>
<evidence type="ECO:0000313" key="3">
    <source>
        <dbReference type="Proteomes" id="UP001176941"/>
    </source>
</evidence>
<dbReference type="Proteomes" id="UP001176941">
    <property type="component" value="Chromosome 33"/>
</dbReference>
<evidence type="ECO:0000313" key="2">
    <source>
        <dbReference type="EMBL" id="CAI9173105.1"/>
    </source>
</evidence>
<protein>
    <submittedName>
        <fullName evidence="2">Uncharacterized protein</fullName>
    </submittedName>
</protein>